<evidence type="ECO:0000259" key="6">
    <source>
        <dbReference type="PROSITE" id="PS50178"/>
    </source>
</evidence>
<evidence type="ECO:0000313" key="7">
    <source>
        <dbReference type="EMBL" id="CAK9194350.1"/>
    </source>
</evidence>
<dbReference type="InterPro" id="IPR017455">
    <property type="entry name" value="Znf_FYVE-rel"/>
</dbReference>
<dbReference type="PROSITE" id="PS50178">
    <property type="entry name" value="ZF_FYVE"/>
    <property type="match status" value="1"/>
</dbReference>
<name>A0ABP0TE98_9BRYO</name>
<keyword evidence="8" id="KW-1185">Reference proteome</keyword>
<reference evidence="7" key="1">
    <citation type="submission" date="2024-02" db="EMBL/GenBank/DDBJ databases">
        <authorList>
            <consortium name="ELIXIR-Norway"/>
            <consortium name="Elixir Norway"/>
        </authorList>
    </citation>
    <scope>NUCLEOTIDE SEQUENCE</scope>
</reference>
<protein>
    <recommendedName>
        <fullName evidence="6">FYVE-type domain-containing protein</fullName>
    </recommendedName>
</protein>
<sequence>MHRGGGSYGDWGSNYMPPAMQQQQPFPDYSNLYTPGAPPYASPPPPPPPPPPAPILPMTHTPPVASPYDFPLSSYAPPPPAAQEQQHIADPNAEPLFNPNSSYYAPAVPSYNYDNGGIMMQGSPGYAAAAPPFVSYEQQQAGSPAAYAQQGGLGNAPAYMPEGSLGSLRMGGAAAYDSTQGFGAGSQQGMGEVYAYDGGQQAPRQGFESSHGAPPLSSSWNSGRSDAAGSFGSFSDPSSGGSKVARATPKQDTYDTGGGVQKYRVKMLPDSMDVICQIGLDGVRMLDPSTSRTLRIYPLETIARWEVTEPSVFTFWAKSAVDIELRTIRLKSSTYTTNAILDTITAACVQLSEMVGKDGPGKASTSTSTVVTSAGVQQRKGSIVDWVSIRTRAVTQEEKQHWVPDEAATKCRICNTVFSAFCRRHHCRNCGDVFCDTCTRGRTALTAEPDAEVVRVCDRCLAEVTQRLTNAKDMSNKVPVLRTHEELAKTLQNLGPQSWSNSSAPTQGSNTKLREVACPTCTVHLQVQVPSFGTETVECGVCQHPFLVSAN</sequence>
<feature type="region of interest" description="Disordered" evidence="5">
    <location>
        <begin position="197"/>
        <end position="258"/>
    </location>
</feature>
<evidence type="ECO:0000313" key="8">
    <source>
        <dbReference type="Proteomes" id="UP001497512"/>
    </source>
</evidence>
<accession>A0ABP0TE98</accession>
<proteinExistence type="predicted"/>
<dbReference type="EMBL" id="OZ019902">
    <property type="protein sequence ID" value="CAK9194350.1"/>
    <property type="molecule type" value="Genomic_DNA"/>
</dbReference>
<dbReference type="PANTHER" id="PTHR46977:SF1">
    <property type="entry name" value="PROTEIN FREE1"/>
    <property type="match status" value="1"/>
</dbReference>
<keyword evidence="2 4" id="KW-0863">Zinc-finger</keyword>
<dbReference type="InterPro" id="IPR011011">
    <property type="entry name" value="Znf_FYVE_PHD"/>
</dbReference>
<evidence type="ECO:0000256" key="2">
    <source>
        <dbReference type="ARBA" id="ARBA00022771"/>
    </source>
</evidence>
<feature type="compositionally biased region" description="Low complexity" evidence="5">
    <location>
        <begin position="229"/>
        <end position="242"/>
    </location>
</feature>
<organism evidence="7 8">
    <name type="scientific">Sphagnum troendelagicum</name>
    <dbReference type="NCBI Taxonomy" id="128251"/>
    <lineage>
        <taxon>Eukaryota</taxon>
        <taxon>Viridiplantae</taxon>
        <taxon>Streptophyta</taxon>
        <taxon>Embryophyta</taxon>
        <taxon>Bryophyta</taxon>
        <taxon>Sphagnophytina</taxon>
        <taxon>Sphagnopsida</taxon>
        <taxon>Sphagnales</taxon>
        <taxon>Sphagnaceae</taxon>
        <taxon>Sphagnum</taxon>
    </lineage>
</organism>
<keyword evidence="1" id="KW-0479">Metal-binding</keyword>
<gene>
    <name evidence="7" type="ORF">CSSPTR1EN2_LOCUS2482</name>
</gene>
<dbReference type="Gene3D" id="3.30.40.10">
    <property type="entry name" value="Zinc/RING finger domain, C3HC4 (zinc finger)"/>
    <property type="match status" value="1"/>
</dbReference>
<dbReference type="Pfam" id="PF01363">
    <property type="entry name" value="FYVE"/>
    <property type="match status" value="1"/>
</dbReference>
<dbReference type="Proteomes" id="UP001497512">
    <property type="component" value="Chromosome 10"/>
</dbReference>
<feature type="domain" description="FYVE-type" evidence="6">
    <location>
        <begin position="405"/>
        <end position="465"/>
    </location>
</feature>
<feature type="region of interest" description="Disordered" evidence="5">
    <location>
        <begin position="1"/>
        <end position="86"/>
    </location>
</feature>
<evidence type="ECO:0000256" key="4">
    <source>
        <dbReference type="PROSITE-ProRule" id="PRU00091"/>
    </source>
</evidence>
<dbReference type="PANTHER" id="PTHR46977">
    <property type="entry name" value="PROTEIN FREE1"/>
    <property type="match status" value="1"/>
</dbReference>
<keyword evidence="3" id="KW-0862">Zinc</keyword>
<feature type="compositionally biased region" description="Pro residues" evidence="5">
    <location>
        <begin position="36"/>
        <end position="55"/>
    </location>
</feature>
<evidence type="ECO:0000256" key="3">
    <source>
        <dbReference type="ARBA" id="ARBA00022833"/>
    </source>
</evidence>
<dbReference type="SUPFAM" id="SSF57903">
    <property type="entry name" value="FYVE/PHD zinc finger"/>
    <property type="match status" value="1"/>
</dbReference>
<dbReference type="InterPro" id="IPR045893">
    <property type="entry name" value="FREE1"/>
</dbReference>
<feature type="compositionally biased region" description="Low complexity" evidence="5">
    <location>
        <begin position="16"/>
        <end position="27"/>
    </location>
</feature>
<dbReference type="InterPro" id="IPR000306">
    <property type="entry name" value="Znf_FYVE"/>
</dbReference>
<evidence type="ECO:0000256" key="5">
    <source>
        <dbReference type="SAM" id="MobiDB-lite"/>
    </source>
</evidence>
<dbReference type="SMART" id="SM00064">
    <property type="entry name" value="FYVE"/>
    <property type="match status" value="1"/>
</dbReference>
<dbReference type="InterPro" id="IPR013083">
    <property type="entry name" value="Znf_RING/FYVE/PHD"/>
</dbReference>
<evidence type="ECO:0000256" key="1">
    <source>
        <dbReference type="ARBA" id="ARBA00022723"/>
    </source>
</evidence>